<dbReference type="EMBL" id="CAXDID020000128">
    <property type="protein sequence ID" value="CAL6034479.1"/>
    <property type="molecule type" value="Genomic_DNA"/>
</dbReference>
<comment type="caution">
    <text evidence="1">The sequence shown here is derived from an EMBL/GenBank/DDBJ whole genome shotgun (WGS) entry which is preliminary data.</text>
</comment>
<reference evidence="1" key="1">
    <citation type="submission" date="2023-06" db="EMBL/GenBank/DDBJ databases">
        <authorList>
            <person name="Kurt Z."/>
        </authorList>
    </citation>
    <scope>NUCLEOTIDE SEQUENCE</scope>
</reference>
<reference evidence="2 3" key="2">
    <citation type="submission" date="2024-07" db="EMBL/GenBank/DDBJ databases">
        <authorList>
            <person name="Akdeniz Z."/>
        </authorList>
    </citation>
    <scope>NUCLEOTIDE SEQUENCE [LARGE SCALE GENOMIC DNA]</scope>
</reference>
<sequence>MTLLLSSELTSHDFDTNYSICWAGCRIIVYFDQQPINQIDSEFQICAATVYEDKVYFVENRISDCFLVVHDAQLGAQIQTFELNSTDPSFSQFLYQDQLYLVQYKNNMDFLILTRVLTESVERMQLKFQAPDSTTFTMQVSADVDFAFFEDILLLFSQNSSLLLQWKMITNKSELHLQSDPQKLPDTLFLYQNNGPYYQLYTNNYEFYDSSMEKQKSGSFFEVVKYKNTFTLIRDQQKLTFNSKQLLLQYLSSKNIPWTQEATKIVATELNAYDQQIVSQKHENNLLTIQIQFLTQKKIFIYECQQYAKVCGFMFIHKDKLIVALDTDNKTKIVVLGQETDVEPQILSTFKKCSKVDFQFDQMNTEIFNLNQILYSVQYDNYSTIQTPDSEIIRVKGKIIDFSARENQICYITETAIGIIEDQQSIFQMPLINAKSCYSASKNCFLFLTKDKLNLVIYQDHKIYQYYEDVTKYVSKQIRFIDGYIELYGPQTFQLQTNASYLIQLYMQLSKNEDRAVIQRVINNINEADFDAYVFIKLIDARKDKEQILKYLLSKFKHNERLLFYAINFVNQKDFLLQIYELIKRANVHKQFELFMKIISKIDRSNYKTSYKQLKTNNQYEQLDQNYINYILHKSLIENPLVFVLYSKTLNMSDSDIVEQLDLHKNDLLKEMNEKQVFVYARQCLQQTQSNSTNIIVSSTTKQEQFMSLIQTIFHIYGLNPISGQFVQEGQQMDTKNKFQKIQLDANYKMQQSKYYYLKSQVFGAQNKNYSVQEVNIMRYLPVYKLPVISSAQSEVKVDAFLPETAVTLQKADWDDEEQSKKKKVKKFAIKTKDLTSVSLDSAKGLDFMQSLNQFAKPALQQFNLNTFDLNQKQQINFPPIIIPQNPITSAPKADPFDLIGQTVVSQTTTIKSNQAATSAPQNAFDAFNSLIPSQPLSNVITSAPQFDPFATSSLPEPTVMFNEQQNESFPLQNNDAPLQNGEWTEQNWGNNWDKKKEDALLEYDPW</sequence>
<dbReference type="EMBL" id="CATOUU010001183">
    <property type="protein sequence ID" value="CAI9978167.1"/>
    <property type="molecule type" value="Genomic_DNA"/>
</dbReference>
<keyword evidence="3" id="KW-1185">Reference proteome</keyword>
<evidence type="ECO:0000313" key="3">
    <source>
        <dbReference type="Proteomes" id="UP001642409"/>
    </source>
</evidence>
<organism evidence="1">
    <name type="scientific">Hexamita inflata</name>
    <dbReference type="NCBI Taxonomy" id="28002"/>
    <lineage>
        <taxon>Eukaryota</taxon>
        <taxon>Metamonada</taxon>
        <taxon>Diplomonadida</taxon>
        <taxon>Hexamitidae</taxon>
        <taxon>Hexamitinae</taxon>
        <taxon>Hexamita</taxon>
    </lineage>
</organism>
<dbReference type="Proteomes" id="UP001642409">
    <property type="component" value="Unassembled WGS sequence"/>
</dbReference>
<accession>A0AA86RUB5</accession>
<evidence type="ECO:0000313" key="2">
    <source>
        <dbReference type="EMBL" id="CAL6034479.1"/>
    </source>
</evidence>
<protein>
    <submittedName>
        <fullName evidence="1">Uncharacterized protein</fullName>
    </submittedName>
</protein>
<gene>
    <name evidence="2" type="ORF">HINF_LOCUS35472</name>
    <name evidence="1" type="ORF">HINF_LOCUS65812</name>
</gene>
<dbReference type="AlphaFoldDB" id="A0AA86RUB5"/>
<proteinExistence type="predicted"/>
<name>A0AA86RUB5_9EUKA</name>
<evidence type="ECO:0000313" key="1">
    <source>
        <dbReference type="EMBL" id="CAI9978167.1"/>
    </source>
</evidence>